<comment type="pathway">
    <text evidence="2 10">Protein modification; protein glycosylation.</text>
</comment>
<dbReference type="Proteomes" id="UP001329430">
    <property type="component" value="Chromosome 5"/>
</dbReference>
<feature type="transmembrane region" description="Helical" evidence="10">
    <location>
        <begin position="353"/>
        <end position="379"/>
    </location>
</feature>
<dbReference type="EC" id="2.4.1.-" evidence="10"/>
<feature type="transmembrane region" description="Helical" evidence="10">
    <location>
        <begin position="464"/>
        <end position="484"/>
    </location>
</feature>
<comment type="similarity">
    <text evidence="3 10">Belongs to the ALG6/ALG8 glucosyltransferase family.</text>
</comment>
<organism evidence="11 12">
    <name type="scientific">Pyrocoelia pectoralis</name>
    <dbReference type="NCBI Taxonomy" id="417401"/>
    <lineage>
        <taxon>Eukaryota</taxon>
        <taxon>Metazoa</taxon>
        <taxon>Ecdysozoa</taxon>
        <taxon>Arthropoda</taxon>
        <taxon>Hexapoda</taxon>
        <taxon>Insecta</taxon>
        <taxon>Pterygota</taxon>
        <taxon>Neoptera</taxon>
        <taxon>Endopterygota</taxon>
        <taxon>Coleoptera</taxon>
        <taxon>Polyphaga</taxon>
        <taxon>Elateriformia</taxon>
        <taxon>Elateroidea</taxon>
        <taxon>Lampyridae</taxon>
        <taxon>Lampyrinae</taxon>
        <taxon>Pyrocoelia</taxon>
    </lineage>
</organism>
<evidence type="ECO:0000256" key="1">
    <source>
        <dbReference type="ARBA" id="ARBA00004477"/>
    </source>
</evidence>
<keyword evidence="6 10" id="KW-0812">Transmembrane</keyword>
<evidence type="ECO:0000256" key="9">
    <source>
        <dbReference type="ARBA" id="ARBA00023136"/>
    </source>
</evidence>
<keyword evidence="4 10" id="KW-0328">Glycosyltransferase</keyword>
<evidence type="ECO:0000256" key="5">
    <source>
        <dbReference type="ARBA" id="ARBA00022679"/>
    </source>
</evidence>
<keyword evidence="7 10" id="KW-0256">Endoplasmic reticulum</keyword>
<comment type="subcellular location">
    <subcellularLocation>
        <location evidence="1 10">Endoplasmic reticulum membrane</location>
        <topology evidence="1 10">Multi-pass membrane protein</topology>
    </subcellularLocation>
</comment>
<feature type="transmembrane region" description="Helical" evidence="10">
    <location>
        <begin position="174"/>
        <end position="200"/>
    </location>
</feature>
<feature type="transmembrane region" description="Helical" evidence="10">
    <location>
        <begin position="237"/>
        <end position="256"/>
    </location>
</feature>
<evidence type="ECO:0000256" key="3">
    <source>
        <dbReference type="ARBA" id="ARBA00008715"/>
    </source>
</evidence>
<evidence type="ECO:0000313" key="11">
    <source>
        <dbReference type="EMBL" id="KAK5644163.1"/>
    </source>
</evidence>
<comment type="caution">
    <text evidence="11">The sequence shown here is derived from an EMBL/GenBank/DDBJ whole genome shotgun (WGS) entry which is preliminary data.</text>
</comment>
<dbReference type="GO" id="GO:0005789">
    <property type="term" value="C:endoplasmic reticulum membrane"/>
    <property type="evidence" value="ECO:0007669"/>
    <property type="project" value="UniProtKB-SubCell"/>
</dbReference>
<evidence type="ECO:0000256" key="7">
    <source>
        <dbReference type="ARBA" id="ARBA00022824"/>
    </source>
</evidence>
<dbReference type="PANTHER" id="PTHR12413">
    <property type="entry name" value="DOLICHYL GLYCOSYLTRANSFERASE"/>
    <property type="match status" value="1"/>
</dbReference>
<feature type="transmembrane region" description="Helical" evidence="10">
    <location>
        <begin position="391"/>
        <end position="410"/>
    </location>
</feature>
<keyword evidence="5 10" id="KW-0808">Transferase</keyword>
<proteinExistence type="inferred from homology"/>
<evidence type="ECO:0000256" key="4">
    <source>
        <dbReference type="ARBA" id="ARBA00022676"/>
    </source>
</evidence>
<sequence length="535" mass="61951">MRIKSELLLYGFGALIAILLRCGTSLHPYSGQAKPPMYGDYEAQRHWMEITVNLPLHDWYRNTSTNDLQYWGLDYPPLTAYHSYLCGFVSRLINPEYVSLTKSRGYETEEHKLFMRYTVLLVDVFLFLPAVVVYFNNVYKKTRVTPLLATFLTFFYPGLILIDHGHFQYNCVSLAFTVYAILFVCTQRPILGSFFFCLALNYKQMELYHSIPFFVYLLGTCVPNPGQNLLAGIKKLAKISITVLLTFAIIWAPFLIDMSTTLQVLRRLFPVARGIFEDKVANVWCTLNVFYKFKLHIGNEQMFRYCTIATLVSVLPSSVDLFLRPNVKKFVIALVNSSLAFFLFSFQVHEKTILLVALPVMLYLPVEPIVCFWFSILSVFSMVPLFLKDELMVATISLLLFYLITFHIVWEYTISRKGSKYDVFVPRYDKIMQLINEIKKSRNYRSLLNSVSKNYKTLQGLCRFLLMSASLGGCALFLTLPLVFNPPADYPDLFSLIISVYSCFHFLAFFLYFNIVQFSIPQAVEDIKHFKFKND</sequence>
<feature type="transmembrane region" description="Helical" evidence="10">
    <location>
        <begin position="7"/>
        <end position="29"/>
    </location>
</feature>
<feature type="transmembrane region" description="Helical" evidence="10">
    <location>
        <begin position="496"/>
        <end position="515"/>
    </location>
</feature>
<feature type="transmembrane region" description="Helical" evidence="10">
    <location>
        <begin position="329"/>
        <end position="346"/>
    </location>
</feature>
<dbReference type="InterPro" id="IPR004856">
    <property type="entry name" value="Glyco_trans_ALG6/ALG8"/>
</dbReference>
<reference evidence="11 12" key="1">
    <citation type="journal article" date="2024" name="Insects">
        <title>An Improved Chromosome-Level Genome Assembly of the Firefly Pyrocoelia pectoralis.</title>
        <authorList>
            <person name="Fu X."/>
            <person name="Meyer-Rochow V.B."/>
            <person name="Ballantyne L."/>
            <person name="Zhu X."/>
        </authorList>
    </citation>
    <scope>NUCLEOTIDE SEQUENCE [LARGE SCALE GENOMIC DNA]</scope>
    <source>
        <strain evidence="11">XCY_ONT2</strain>
    </source>
</reference>
<dbReference type="EMBL" id="JAVRBK010000005">
    <property type="protein sequence ID" value="KAK5644163.1"/>
    <property type="molecule type" value="Genomic_DNA"/>
</dbReference>
<keyword evidence="12" id="KW-1185">Reference proteome</keyword>
<keyword evidence="8 10" id="KW-1133">Transmembrane helix</keyword>
<protein>
    <recommendedName>
        <fullName evidence="10">Alpha-1,3-glucosyltransferase</fullName>
        <ecNumber evidence="10">2.4.1.-</ecNumber>
    </recommendedName>
</protein>
<feature type="transmembrane region" description="Helical" evidence="10">
    <location>
        <begin position="144"/>
        <end position="162"/>
    </location>
</feature>
<feature type="transmembrane region" description="Helical" evidence="10">
    <location>
        <begin position="207"/>
        <end position="225"/>
    </location>
</feature>
<evidence type="ECO:0000256" key="8">
    <source>
        <dbReference type="ARBA" id="ARBA00022989"/>
    </source>
</evidence>
<dbReference type="Pfam" id="PF03155">
    <property type="entry name" value="Alg6_Alg8"/>
    <property type="match status" value="1"/>
</dbReference>
<feature type="transmembrane region" description="Helical" evidence="10">
    <location>
        <begin position="114"/>
        <end position="135"/>
    </location>
</feature>
<gene>
    <name evidence="11" type="ORF">RI129_008008</name>
</gene>
<accession>A0AAN7VF68</accession>
<dbReference type="AlphaFoldDB" id="A0AAN7VF68"/>
<evidence type="ECO:0000313" key="12">
    <source>
        <dbReference type="Proteomes" id="UP001329430"/>
    </source>
</evidence>
<evidence type="ECO:0000256" key="6">
    <source>
        <dbReference type="ARBA" id="ARBA00022692"/>
    </source>
</evidence>
<evidence type="ECO:0000256" key="10">
    <source>
        <dbReference type="RuleBase" id="RU363110"/>
    </source>
</evidence>
<name>A0AAN7VF68_9COLE</name>
<keyword evidence="9 10" id="KW-0472">Membrane</keyword>
<evidence type="ECO:0000256" key="2">
    <source>
        <dbReference type="ARBA" id="ARBA00004922"/>
    </source>
</evidence>
<dbReference type="GO" id="GO:0042281">
    <property type="term" value="F:dolichyl pyrophosphate Man9GlcNAc2 alpha-1,3-glucosyltransferase activity"/>
    <property type="evidence" value="ECO:0007669"/>
    <property type="project" value="TreeGrafter"/>
</dbReference>
<dbReference type="PANTHER" id="PTHR12413:SF1">
    <property type="entry name" value="DOLICHYL PYROPHOSPHATE MAN9GLCNAC2 ALPHA-1,3-GLUCOSYLTRANSFERASE"/>
    <property type="match status" value="1"/>
</dbReference>